<dbReference type="AlphaFoldDB" id="A0A5N5TEP8"/>
<keyword evidence="1" id="KW-0880">Kelch repeat</keyword>
<organism evidence="3 4">
    <name type="scientific">Armadillidium nasatum</name>
    <dbReference type="NCBI Taxonomy" id="96803"/>
    <lineage>
        <taxon>Eukaryota</taxon>
        <taxon>Metazoa</taxon>
        <taxon>Ecdysozoa</taxon>
        <taxon>Arthropoda</taxon>
        <taxon>Crustacea</taxon>
        <taxon>Multicrustacea</taxon>
        <taxon>Malacostraca</taxon>
        <taxon>Eumalacostraca</taxon>
        <taxon>Peracarida</taxon>
        <taxon>Isopoda</taxon>
        <taxon>Oniscidea</taxon>
        <taxon>Crinocheta</taxon>
        <taxon>Armadillidiidae</taxon>
        <taxon>Armadillidium</taxon>
    </lineage>
</organism>
<evidence type="ECO:0000313" key="3">
    <source>
        <dbReference type="EMBL" id="KAB7505144.1"/>
    </source>
</evidence>
<dbReference type="Gene3D" id="2.120.10.80">
    <property type="entry name" value="Kelch-type beta propeller"/>
    <property type="match status" value="1"/>
</dbReference>
<dbReference type="InterPro" id="IPR006652">
    <property type="entry name" value="Kelch_1"/>
</dbReference>
<proteinExistence type="predicted"/>
<dbReference type="InterPro" id="IPR015915">
    <property type="entry name" value="Kelch-typ_b-propeller"/>
</dbReference>
<protein>
    <submittedName>
        <fullName evidence="3">Uncharacterized protein</fullName>
    </submittedName>
</protein>
<dbReference type="PANTHER" id="PTHR46344:SF27">
    <property type="entry name" value="KELCH REPEAT SUPERFAMILY PROTEIN"/>
    <property type="match status" value="1"/>
</dbReference>
<dbReference type="PANTHER" id="PTHR46344">
    <property type="entry name" value="OS02G0202900 PROTEIN"/>
    <property type="match status" value="1"/>
</dbReference>
<dbReference type="SUPFAM" id="SSF117281">
    <property type="entry name" value="Kelch motif"/>
    <property type="match status" value="1"/>
</dbReference>
<gene>
    <name evidence="3" type="ORF">Anas_10456</name>
</gene>
<name>A0A5N5TEP8_9CRUS</name>
<dbReference type="Pfam" id="PF01344">
    <property type="entry name" value="Kelch_1"/>
    <property type="match status" value="2"/>
</dbReference>
<evidence type="ECO:0000313" key="4">
    <source>
        <dbReference type="Proteomes" id="UP000326759"/>
    </source>
</evidence>
<accession>A0A5N5TEP8</accession>
<keyword evidence="2" id="KW-0677">Repeat</keyword>
<sequence>MLHFVLDLEFVQLLLNITGYCFYILGGQYQIGSNKWNSDVWSFDTVTQKWEIHEALPENRRNHMMCVVDSVIYLIGGYGKHRISLTSMDAYDTINS</sequence>
<reference evidence="3 4" key="1">
    <citation type="journal article" date="2019" name="PLoS Biol.">
        <title>Sex chromosomes control vertical transmission of feminizing Wolbachia symbionts in an isopod.</title>
        <authorList>
            <person name="Becking T."/>
            <person name="Chebbi M.A."/>
            <person name="Giraud I."/>
            <person name="Moumen B."/>
            <person name="Laverre T."/>
            <person name="Caubet Y."/>
            <person name="Peccoud J."/>
            <person name="Gilbert C."/>
            <person name="Cordaux R."/>
        </authorList>
    </citation>
    <scope>NUCLEOTIDE SEQUENCE [LARGE SCALE GENOMIC DNA]</scope>
    <source>
        <strain evidence="3">ANa2</strain>
        <tissue evidence="3">Whole body excluding digestive tract and cuticle</tissue>
    </source>
</reference>
<comment type="caution">
    <text evidence="3">The sequence shown here is derived from an EMBL/GenBank/DDBJ whole genome shotgun (WGS) entry which is preliminary data.</text>
</comment>
<dbReference type="Proteomes" id="UP000326759">
    <property type="component" value="Unassembled WGS sequence"/>
</dbReference>
<evidence type="ECO:0000256" key="2">
    <source>
        <dbReference type="ARBA" id="ARBA00022737"/>
    </source>
</evidence>
<dbReference type="OrthoDB" id="10027872at2759"/>
<evidence type="ECO:0000256" key="1">
    <source>
        <dbReference type="ARBA" id="ARBA00022441"/>
    </source>
</evidence>
<keyword evidence="4" id="KW-1185">Reference proteome</keyword>
<dbReference type="EMBL" id="SEYY01001718">
    <property type="protein sequence ID" value="KAB7505144.1"/>
    <property type="molecule type" value="Genomic_DNA"/>
</dbReference>